<dbReference type="InterPro" id="IPR023214">
    <property type="entry name" value="HAD_sf"/>
</dbReference>
<dbReference type="AlphaFoldDB" id="A0A1F5TSM8"/>
<dbReference type="InterPro" id="IPR023198">
    <property type="entry name" value="PGP-like_dom2"/>
</dbReference>
<evidence type="ECO:0000313" key="2">
    <source>
        <dbReference type="Proteomes" id="UP000177579"/>
    </source>
</evidence>
<gene>
    <name evidence="1" type="ORF">A2531_05885</name>
</gene>
<dbReference type="PANTHER" id="PTHR43611:SF3">
    <property type="entry name" value="FLAVIN MONONUCLEOTIDE HYDROLASE 1, CHLOROPLATIC"/>
    <property type="match status" value="1"/>
</dbReference>
<dbReference type="EMBL" id="MFGO01000005">
    <property type="protein sequence ID" value="OGF41784.1"/>
    <property type="molecule type" value="Genomic_DNA"/>
</dbReference>
<name>A0A1F5TSM8_9BACT</name>
<comment type="caution">
    <text evidence="1">The sequence shown here is derived from an EMBL/GenBank/DDBJ whole genome shotgun (WGS) entry which is preliminary data.</text>
</comment>
<accession>A0A1F5TSM8</accession>
<reference evidence="1 2" key="1">
    <citation type="journal article" date="2016" name="Nat. Commun.">
        <title>Thousands of microbial genomes shed light on interconnected biogeochemical processes in an aquifer system.</title>
        <authorList>
            <person name="Anantharaman K."/>
            <person name="Brown C.T."/>
            <person name="Hug L.A."/>
            <person name="Sharon I."/>
            <person name="Castelle C.J."/>
            <person name="Probst A.J."/>
            <person name="Thomas B.C."/>
            <person name="Singh A."/>
            <person name="Wilkins M.J."/>
            <person name="Karaoz U."/>
            <person name="Brodie E.L."/>
            <person name="Williams K.H."/>
            <person name="Hubbard S.S."/>
            <person name="Banfield J.F."/>
        </authorList>
    </citation>
    <scope>NUCLEOTIDE SEQUENCE [LARGE SCALE GENOMIC DNA]</scope>
</reference>
<protein>
    <recommendedName>
        <fullName evidence="3">Haloacid dehalogenase</fullName>
    </recommendedName>
</protein>
<evidence type="ECO:0000313" key="1">
    <source>
        <dbReference type="EMBL" id="OGF41784.1"/>
    </source>
</evidence>
<dbReference type="InterPro" id="IPR036412">
    <property type="entry name" value="HAD-like_sf"/>
</dbReference>
<dbReference type="PANTHER" id="PTHR43611">
    <property type="entry name" value="ALPHA-D-GLUCOSE 1-PHOSPHATE PHOSPHATASE"/>
    <property type="match status" value="1"/>
</dbReference>
<dbReference type="Proteomes" id="UP000177579">
    <property type="component" value="Unassembled WGS sequence"/>
</dbReference>
<dbReference type="Pfam" id="PF00702">
    <property type="entry name" value="Hydrolase"/>
    <property type="match status" value="1"/>
</dbReference>
<dbReference type="SUPFAM" id="SSF56784">
    <property type="entry name" value="HAD-like"/>
    <property type="match status" value="1"/>
</dbReference>
<sequence>MSKIKAVFFDFGNVIYLADQMIAYKEFAKFCQLSPEEVYEKIYLGKIEKIPDEGGSFEEFYEKSTLAIGANKTKLTPEKFRKVWCDIFLPYEGIEKILELMRPEIKKILVSNTNLIHWEGAMSRLPLIKKHFPDKNHQVLSFLVGKRKPNQLMWKEALEKAGCLPGEALFIDDLALFVFTYQHIFGGPGMVFNGRYDSINLLKNEFVYQGII</sequence>
<dbReference type="Gene3D" id="1.10.150.240">
    <property type="entry name" value="Putative phosphatase, domain 2"/>
    <property type="match status" value="1"/>
</dbReference>
<evidence type="ECO:0008006" key="3">
    <source>
        <dbReference type="Google" id="ProtNLM"/>
    </source>
</evidence>
<proteinExistence type="predicted"/>
<dbReference type="Gene3D" id="3.40.50.1000">
    <property type="entry name" value="HAD superfamily/HAD-like"/>
    <property type="match status" value="1"/>
</dbReference>
<organism evidence="1 2">
    <name type="scientific">Candidatus Falkowbacteria bacterium RIFOXYD2_FULL_34_120</name>
    <dbReference type="NCBI Taxonomy" id="1798007"/>
    <lineage>
        <taxon>Bacteria</taxon>
        <taxon>Candidatus Falkowiibacteriota</taxon>
    </lineage>
</organism>